<evidence type="ECO:0000313" key="2">
    <source>
        <dbReference type="Proteomes" id="UP000242496"/>
    </source>
</evidence>
<name>A0A1I7KA46_9GAMM</name>
<accession>A0A1I7KA46</accession>
<dbReference type="RefSeq" id="WP_281245154.1">
    <property type="nucleotide sequence ID" value="NZ_CAWRBG010000023.1"/>
</dbReference>
<keyword evidence="2" id="KW-1185">Reference proteome</keyword>
<reference evidence="2" key="1">
    <citation type="submission" date="2016-10" db="EMBL/GenBank/DDBJ databases">
        <authorList>
            <person name="Varghese N."/>
            <person name="Submissions S."/>
        </authorList>
    </citation>
    <scope>NUCLEOTIDE SEQUENCE [LARGE SCALE GENOMIC DNA]</scope>
    <source>
        <strain evidence="2">DSM 18168</strain>
    </source>
</reference>
<sequence length="44" mass="4823">MSDYIDSAIDEKAVMDAIKLLNEVAKQQQSNIPTANTGEIPQTM</sequence>
<gene>
    <name evidence="1" type="ORF">SAMN05421784_1512</name>
</gene>
<dbReference type="Proteomes" id="UP000242496">
    <property type="component" value="Unassembled WGS sequence"/>
</dbReference>
<protein>
    <submittedName>
        <fullName evidence="1">Uncharacterized protein</fullName>
    </submittedName>
</protein>
<proteinExistence type="predicted"/>
<organism evidence="1 2">
    <name type="scientific">Xenorhabdus koppenhoeferi</name>
    <dbReference type="NCBI Taxonomy" id="351659"/>
    <lineage>
        <taxon>Bacteria</taxon>
        <taxon>Pseudomonadati</taxon>
        <taxon>Pseudomonadota</taxon>
        <taxon>Gammaproteobacteria</taxon>
        <taxon>Enterobacterales</taxon>
        <taxon>Morganellaceae</taxon>
        <taxon>Xenorhabdus</taxon>
    </lineage>
</organism>
<evidence type="ECO:0000313" key="1">
    <source>
        <dbReference type="EMBL" id="SFU94268.1"/>
    </source>
</evidence>
<dbReference type="EMBL" id="FPBJ01000051">
    <property type="protein sequence ID" value="SFU94268.1"/>
    <property type="molecule type" value="Genomic_DNA"/>
</dbReference>
<dbReference type="AlphaFoldDB" id="A0A1I7KA46"/>